<evidence type="ECO:0000313" key="2">
    <source>
        <dbReference type="Proteomes" id="UP000564425"/>
    </source>
</evidence>
<dbReference type="AlphaFoldDB" id="A0A7J9NWD0"/>
<dbReference type="EMBL" id="JACDUH010000003">
    <property type="protein sequence ID" value="MBA2851621.1"/>
    <property type="molecule type" value="Genomic_DNA"/>
</dbReference>
<dbReference type="Proteomes" id="UP000564425">
    <property type="component" value="Unassembled WGS sequence"/>
</dbReference>
<reference evidence="1 2" key="1">
    <citation type="submission" date="2020-07" db="EMBL/GenBank/DDBJ databases">
        <title>Genomic Encyclopedia of Type Strains, Phase IV (KMG-V): Genome sequencing to study the core and pangenomes of soil and plant-associated prokaryotes.</title>
        <authorList>
            <person name="Whitman W."/>
        </authorList>
    </citation>
    <scope>NUCLEOTIDE SEQUENCE [LARGE SCALE GENOMIC DNA]</scope>
    <source>
        <strain evidence="1 2">A1</strain>
    </source>
</reference>
<dbReference type="RefSeq" id="WP_181501447.1">
    <property type="nucleotide sequence ID" value="NZ_JACDUH010000003.1"/>
</dbReference>
<comment type="caution">
    <text evidence="1">The sequence shown here is derived from an EMBL/GenBank/DDBJ whole genome shotgun (WGS) entry which is preliminary data.</text>
</comment>
<sequence length="194" mass="22559">MERADYKVTVVCINSDYGAGSYGREKLYVATIDETGEEFYIMTPLNLYVHFTNTYTADIIVSFEQIHRLLTTPAQPIRFAKDTFNLFSALPEIINGYPYMLNHISSVYDVDGNYIFVDTKYHHYYSLRDVSFALFGDFFFENGEGYHIDDIFNVNKISLFDTDKRGLLRDALSDNHIKRITPYEIYSNKVNLQV</sequence>
<proteinExistence type="predicted"/>
<accession>A0A7J9NWD0</accession>
<gene>
    <name evidence="1" type="ORF">HNP86_001780</name>
</gene>
<name>A0A7J9NWD0_METMI</name>
<evidence type="ECO:0000313" key="1">
    <source>
        <dbReference type="EMBL" id="MBA2851621.1"/>
    </source>
</evidence>
<protein>
    <submittedName>
        <fullName evidence="1">Uncharacterized protein</fullName>
    </submittedName>
</protein>
<organism evidence="1 2">
    <name type="scientific">Methanococcus maripaludis</name>
    <name type="common">Methanococcus deltae</name>
    <dbReference type="NCBI Taxonomy" id="39152"/>
    <lineage>
        <taxon>Archaea</taxon>
        <taxon>Methanobacteriati</taxon>
        <taxon>Methanobacteriota</taxon>
        <taxon>Methanomada group</taxon>
        <taxon>Methanococci</taxon>
        <taxon>Methanococcales</taxon>
        <taxon>Methanococcaceae</taxon>
        <taxon>Methanococcus</taxon>
    </lineage>
</organism>